<organism evidence="2 3">
    <name type="scientific">Bacteroides uniformis</name>
    <dbReference type="NCBI Taxonomy" id="820"/>
    <lineage>
        <taxon>Bacteria</taxon>
        <taxon>Pseudomonadati</taxon>
        <taxon>Bacteroidota</taxon>
        <taxon>Bacteroidia</taxon>
        <taxon>Bacteroidales</taxon>
        <taxon>Bacteroidaceae</taxon>
        <taxon>Bacteroides</taxon>
    </lineage>
</organism>
<feature type="signal peptide" evidence="1">
    <location>
        <begin position="1"/>
        <end position="23"/>
    </location>
</feature>
<evidence type="ECO:0000313" key="3">
    <source>
        <dbReference type="Proteomes" id="UP001214113"/>
    </source>
</evidence>
<dbReference type="SUPFAM" id="SSF56935">
    <property type="entry name" value="Porins"/>
    <property type="match status" value="1"/>
</dbReference>
<name>A0AAW6GEV2_BACUN</name>
<dbReference type="EMBL" id="JAQNSB010000025">
    <property type="protein sequence ID" value="MDC1856179.1"/>
    <property type="molecule type" value="Genomic_DNA"/>
</dbReference>
<evidence type="ECO:0000313" key="2">
    <source>
        <dbReference type="EMBL" id="MDC1856179.1"/>
    </source>
</evidence>
<gene>
    <name evidence="2" type="ORF">POZ22_15530</name>
</gene>
<evidence type="ECO:0000256" key="1">
    <source>
        <dbReference type="SAM" id="SignalP"/>
    </source>
</evidence>
<accession>A0AAW6GEV2</accession>
<feature type="chain" id="PRO_5043566152" description="Outer membrane protein transport protein (OMPP1/FadL/TodX)" evidence="1">
    <location>
        <begin position="24"/>
        <end position="404"/>
    </location>
</feature>
<reference evidence="2" key="1">
    <citation type="submission" date="2022-10" db="EMBL/GenBank/DDBJ databases">
        <title>Human gut microbiome strain richness.</title>
        <authorList>
            <person name="Chen-Liaw A."/>
        </authorList>
    </citation>
    <scope>NUCLEOTIDE SEQUENCE</scope>
    <source>
        <strain evidence="2">BSD2780061687st1_G10_BSD2780061687b_171204</strain>
    </source>
</reference>
<dbReference type="RefSeq" id="WP_272195835.1">
    <property type="nucleotide sequence ID" value="NZ_CAXTXF010000002.1"/>
</dbReference>
<evidence type="ECO:0008006" key="4">
    <source>
        <dbReference type="Google" id="ProtNLM"/>
    </source>
</evidence>
<proteinExistence type="predicted"/>
<sequence length="404" mass="44613">MKRHYRIPLLLCSLCTASLTAVAQNTTNLPTSMYGVGELSAGDGGRYAGMGNTGIALNRTGFLNTLNPAAITRMDTACFTFDVGVSASYARYSFLSEHSSNFTGNPNRISMGFRVLPRWYALVGAAPYSSVGYVIQTEEEIEGMPGNYTYSLFEGTGGLYRCYVTNAFALSRQLSVGINLGMIAGTVTQSETQESAVVKYESSKQAFYADFGIHYEWGATGQRKWAAGLVFAPSLPISHDNTLTYSNSSTSENLDKGYHSRTQYLPMHLGTGLSMVTERWVLTADYNYLDWSRNSSSYTSMKYENQHKVNLGGSYITKPRLARSTELMGGIGFGNSYINLKGGKMQYLEASVGASFPHLRYSYLSLGATWRKQLNTRSNLMQESRFSLNLNLTFGERISRAKLK</sequence>
<keyword evidence="1" id="KW-0732">Signal</keyword>
<comment type="caution">
    <text evidence="2">The sequence shown here is derived from an EMBL/GenBank/DDBJ whole genome shotgun (WGS) entry which is preliminary data.</text>
</comment>
<dbReference type="Proteomes" id="UP001214113">
    <property type="component" value="Unassembled WGS sequence"/>
</dbReference>
<dbReference type="Gene3D" id="2.40.160.60">
    <property type="entry name" value="Outer membrane protein transport protein (OMPP1/FadL/TodX)"/>
    <property type="match status" value="1"/>
</dbReference>
<protein>
    <recommendedName>
        <fullName evidence="4">Outer membrane protein transport protein (OMPP1/FadL/TodX)</fullName>
    </recommendedName>
</protein>
<dbReference type="AlphaFoldDB" id="A0AAW6GEV2"/>